<dbReference type="Gene3D" id="3.40.50.300">
    <property type="entry name" value="P-loop containing nucleotide triphosphate hydrolases"/>
    <property type="match status" value="1"/>
</dbReference>
<dbReference type="RefSeq" id="WP_013570228.1">
    <property type="nucleotide sequence ID" value="NC_014963.1"/>
</dbReference>
<evidence type="ECO:0000313" key="3">
    <source>
        <dbReference type="Proteomes" id="UP000006844"/>
    </source>
</evidence>
<dbReference type="SMART" id="SM00382">
    <property type="entry name" value="AAA"/>
    <property type="match status" value="1"/>
</dbReference>
<dbReference type="GO" id="GO:0016887">
    <property type="term" value="F:ATP hydrolysis activity"/>
    <property type="evidence" value="ECO:0007669"/>
    <property type="project" value="InterPro"/>
</dbReference>
<feature type="domain" description="AAA+ ATPase" evidence="1">
    <location>
        <begin position="191"/>
        <end position="432"/>
    </location>
</feature>
<dbReference type="OrthoDB" id="9815944at2"/>
<dbReference type="HOGENOM" id="CLU_028965_0_1_0"/>
<accession>E8V183</accession>
<organism evidence="2 3">
    <name type="scientific">Terriglobus saanensis (strain ATCC BAA-1853 / DSM 23119 / SP1PR4)</name>
    <dbReference type="NCBI Taxonomy" id="401053"/>
    <lineage>
        <taxon>Bacteria</taxon>
        <taxon>Pseudomonadati</taxon>
        <taxon>Acidobacteriota</taxon>
        <taxon>Terriglobia</taxon>
        <taxon>Terriglobales</taxon>
        <taxon>Acidobacteriaceae</taxon>
        <taxon>Terriglobus</taxon>
    </lineage>
</organism>
<evidence type="ECO:0000313" key="2">
    <source>
        <dbReference type="EMBL" id="ADV84498.1"/>
    </source>
</evidence>
<reference evidence="2 3" key="1">
    <citation type="journal article" date="2012" name="Stand. Genomic Sci.">
        <title>Complete genome sequence of Terriglobus saanensis type strain SP1PR4(T), an Acidobacteria from tundra soil.</title>
        <authorList>
            <person name="Rawat S.R."/>
            <person name="Mannisto M.K."/>
            <person name="Starovoytov V."/>
            <person name="Goodwin L."/>
            <person name="Nolan M."/>
            <person name="Hauser L."/>
            <person name="Land M."/>
            <person name="Davenport K.W."/>
            <person name="Woyke T."/>
            <person name="Haggblom M.M."/>
        </authorList>
    </citation>
    <scope>NUCLEOTIDE SEQUENCE</scope>
    <source>
        <strain evidence="3">ATCC BAA-1853 / DSM 23119 / SP1PR4</strain>
    </source>
</reference>
<dbReference type="AlphaFoldDB" id="E8V183"/>
<dbReference type="InterPro" id="IPR003593">
    <property type="entry name" value="AAA+_ATPase"/>
</dbReference>
<proteinExistence type="predicted"/>
<name>E8V183_TERSS</name>
<dbReference type="InterPro" id="IPR003959">
    <property type="entry name" value="ATPase_AAA_core"/>
</dbReference>
<dbReference type="EMBL" id="CP002467">
    <property type="protein sequence ID" value="ADV84498.1"/>
    <property type="molecule type" value="Genomic_DNA"/>
</dbReference>
<dbReference type="PANTHER" id="PTHR43581:SF2">
    <property type="entry name" value="EXCINUCLEASE ATPASE SUBUNIT"/>
    <property type="match status" value="1"/>
</dbReference>
<dbReference type="eggNOG" id="COG3839">
    <property type="taxonomic scope" value="Bacteria"/>
</dbReference>
<protein>
    <submittedName>
        <fullName evidence="2">AAA ATPase</fullName>
    </submittedName>
</protein>
<keyword evidence="3" id="KW-1185">Reference proteome</keyword>
<dbReference type="KEGG" id="tsa:AciPR4_3749"/>
<dbReference type="SUPFAM" id="SSF52540">
    <property type="entry name" value="P-loop containing nucleoside triphosphate hydrolases"/>
    <property type="match status" value="1"/>
</dbReference>
<dbReference type="Proteomes" id="UP000006844">
    <property type="component" value="Chromosome"/>
</dbReference>
<dbReference type="InterPro" id="IPR051396">
    <property type="entry name" value="Bact_Antivir_Def_Nuclease"/>
</dbReference>
<dbReference type="PANTHER" id="PTHR43581">
    <property type="entry name" value="ATP/GTP PHOSPHATASE"/>
    <property type="match status" value="1"/>
</dbReference>
<dbReference type="InterPro" id="IPR027417">
    <property type="entry name" value="P-loop_NTPase"/>
</dbReference>
<gene>
    <name evidence="2" type="ordered locus">AciPR4_3749</name>
</gene>
<dbReference type="Pfam" id="PF13304">
    <property type="entry name" value="AAA_21"/>
    <property type="match status" value="1"/>
</dbReference>
<evidence type="ECO:0000259" key="1">
    <source>
        <dbReference type="SMART" id="SM00382"/>
    </source>
</evidence>
<dbReference type="STRING" id="401053.AciPR4_3749"/>
<dbReference type="GO" id="GO:0005524">
    <property type="term" value="F:ATP binding"/>
    <property type="evidence" value="ECO:0007669"/>
    <property type="project" value="InterPro"/>
</dbReference>
<sequence>MLHFYVYRPSRRRKPSNVKYPAVYLFDDNWNDYGYYTLFKASIKLHADADEIELGEVKILEISDEDVIYTPRIEDEFTTLAPRFCSLGQSVRYYRHLRDDLPVGVRKEYLKSLRDIVSRPKQQAKFEAHSGFEKSLLRNSGARDGLRRGGHYVGYPVHELDPPSFHFEMTLPNSTAPHEIHLDFAPHVELPNRINLLIGRNGTGKTQLLAHLAQSLYGLDKWDDDEKELLGTAKISEGDPEFSKIITISYSAFDQFPIPKPKPFRGRKMRFDYKYCGLRNAEGAIDVRELKTMLDGAMKSIISEDRLDIFQRLADRLLGPKIAEPFAADKASRDQIFALLSAGQRFIISVAADVVGFIEERSILLFDEPETHLHPGLLSTLIAILDEILREFQSFAVIATHSPILLQQVPRRYVRVLRRRGSRTSIGLPNIETFGEDLGELTRHILDLAEPEQDFHSVLDRLVDRGMTAGQIQAMFERGLPLPAQIYLESLTVEADE</sequence>